<evidence type="ECO:0000256" key="4">
    <source>
        <dbReference type="SAM" id="MobiDB-lite"/>
    </source>
</evidence>
<feature type="region of interest" description="Disordered" evidence="4">
    <location>
        <begin position="192"/>
        <end position="256"/>
    </location>
</feature>
<feature type="compositionally biased region" description="Basic and acidic residues" evidence="4">
    <location>
        <begin position="1"/>
        <end position="11"/>
    </location>
</feature>
<sequence>MSVSFKIERTLRNNKQPNSRHIPKTHLDSDSSDNDADHPRKHTTDIQFISDFDSIRESNSLKARSSKQQDTLSIPALPDRDFRAIHLARKQKRANKELYRPEPVNSMGGPAKDSAKNLEMVDAEGLDKMNSKPVEGGLKPSAPSLKTQNFETLVVHDQATEDADVSSEPPISTTPEKPLTMEERAVKELLAQANPESTEQMQIEAIPMKTDAGVDPDQDDEGDEDEQSGDSGDETAQFRRDVSKRPDSSTLEDYERIPVGQFGLALLKGMGWKEGTAATKRGRVGLVEAYIPQARPSLLGIGAKPMAVDAAPTDSKKSQASKKPDKKYVPLLRKVIDHGGKPRSRSRSPASGRSSASPSSYDRSLSDSSSRAARRDRESTSHRDRESTSYRERESTSYRDRDSPSHRDRDSTSYRDRDSTSYRERDSTSYRDRDSTSYRDRDSTSYRDRIVQATETGTAQTTAPPGTTNRDIIHETMIATREIEAVGTNIPMITVTTAGLRIGQTNILTTPARPLPARSTPRNGRLVASASHLDTTNPRKLRWSERPYSLFLSLCLASCLSGGPFACMKPRCFF</sequence>
<dbReference type="PANTHER" id="PTHR15818:SF2">
    <property type="entry name" value="G-PATCH DOMAIN AND KOW MOTIFS-CONTAINING PROTEIN"/>
    <property type="match status" value="1"/>
</dbReference>
<organism evidence="6 7">
    <name type="scientific">Puccinia coronata f. sp. avenae</name>
    <dbReference type="NCBI Taxonomy" id="200324"/>
    <lineage>
        <taxon>Eukaryota</taxon>
        <taxon>Fungi</taxon>
        <taxon>Dikarya</taxon>
        <taxon>Basidiomycota</taxon>
        <taxon>Pucciniomycotina</taxon>
        <taxon>Pucciniomycetes</taxon>
        <taxon>Pucciniales</taxon>
        <taxon>Pucciniaceae</taxon>
        <taxon>Puccinia</taxon>
    </lineage>
</organism>
<dbReference type="PANTHER" id="PTHR15818">
    <property type="entry name" value="G PATCH AND KOW-CONTAINING"/>
    <property type="match status" value="1"/>
</dbReference>
<dbReference type="GO" id="GO:0003676">
    <property type="term" value="F:nucleic acid binding"/>
    <property type="evidence" value="ECO:0007669"/>
    <property type="project" value="InterPro"/>
</dbReference>
<feature type="domain" description="G-patch" evidence="5">
    <location>
        <begin position="259"/>
        <end position="306"/>
    </location>
</feature>
<evidence type="ECO:0000256" key="2">
    <source>
        <dbReference type="ARBA" id="ARBA00008576"/>
    </source>
</evidence>
<feature type="compositionally biased region" description="Acidic residues" evidence="4">
    <location>
        <begin position="214"/>
        <end position="233"/>
    </location>
</feature>
<feature type="compositionally biased region" description="Basic and acidic residues" evidence="4">
    <location>
        <begin position="314"/>
        <end position="340"/>
    </location>
</feature>
<dbReference type="OrthoDB" id="5577072at2759"/>
<comment type="subcellular location">
    <subcellularLocation>
        <location evidence="1">Nucleus</location>
    </subcellularLocation>
</comment>
<feature type="compositionally biased region" description="Low complexity" evidence="4">
    <location>
        <begin position="347"/>
        <end position="371"/>
    </location>
</feature>
<feature type="region of interest" description="Disordered" evidence="4">
    <location>
        <begin position="307"/>
        <end position="469"/>
    </location>
</feature>
<dbReference type="Proteomes" id="UP000235388">
    <property type="component" value="Unassembled WGS sequence"/>
</dbReference>
<dbReference type="AlphaFoldDB" id="A0A2N5VLY9"/>
<feature type="compositionally biased region" description="Basic and acidic residues" evidence="4">
    <location>
        <begin position="236"/>
        <end position="247"/>
    </location>
</feature>
<feature type="compositionally biased region" description="Basic and acidic residues" evidence="4">
    <location>
        <begin position="373"/>
        <end position="450"/>
    </location>
</feature>
<evidence type="ECO:0000256" key="1">
    <source>
        <dbReference type="ARBA" id="ARBA00004123"/>
    </source>
</evidence>
<dbReference type="GO" id="GO:0000398">
    <property type="term" value="P:mRNA splicing, via spliceosome"/>
    <property type="evidence" value="ECO:0007669"/>
    <property type="project" value="InterPro"/>
</dbReference>
<feature type="compositionally biased region" description="Low complexity" evidence="4">
    <location>
        <begin position="452"/>
        <end position="468"/>
    </location>
</feature>
<dbReference type="InterPro" id="IPR026822">
    <property type="entry name" value="Spp2/MOS2_G-patch"/>
</dbReference>
<proteinExistence type="inferred from homology"/>
<feature type="compositionally biased region" description="Basic and acidic residues" evidence="4">
    <location>
        <begin position="25"/>
        <end position="44"/>
    </location>
</feature>
<comment type="caution">
    <text evidence="6">The sequence shown here is derived from an EMBL/GenBank/DDBJ whole genome shotgun (WGS) entry which is preliminary data.</text>
</comment>
<accession>A0A2N5VLY9</accession>
<dbReference type="STRING" id="200324.A0A2N5VLY9"/>
<evidence type="ECO:0000313" key="6">
    <source>
        <dbReference type="EMBL" id="PLW51012.1"/>
    </source>
</evidence>
<reference evidence="6 7" key="1">
    <citation type="submission" date="2017-11" db="EMBL/GenBank/DDBJ databases">
        <title>De novo assembly and phasing of dikaryotic genomes from two isolates of Puccinia coronata f. sp. avenae, the causal agent of oat crown rust.</title>
        <authorList>
            <person name="Miller M.E."/>
            <person name="Zhang Y."/>
            <person name="Omidvar V."/>
            <person name="Sperschneider J."/>
            <person name="Schwessinger B."/>
            <person name="Raley C."/>
            <person name="Palmer J.M."/>
            <person name="Garnica D."/>
            <person name="Upadhyaya N."/>
            <person name="Rathjen J."/>
            <person name="Taylor J.M."/>
            <person name="Park R.F."/>
            <person name="Dodds P.N."/>
            <person name="Hirsch C.D."/>
            <person name="Kianian S.F."/>
            <person name="Figueroa M."/>
        </authorList>
    </citation>
    <scope>NUCLEOTIDE SEQUENCE [LARGE SCALE GENOMIC DNA]</scope>
    <source>
        <strain evidence="6">12NC29</strain>
    </source>
</reference>
<evidence type="ECO:0000259" key="5">
    <source>
        <dbReference type="PROSITE" id="PS50174"/>
    </source>
</evidence>
<name>A0A2N5VLY9_9BASI</name>
<feature type="region of interest" description="Disordered" evidence="4">
    <location>
        <begin position="159"/>
        <end position="179"/>
    </location>
</feature>
<gene>
    <name evidence="6" type="ORF">PCANC_08163</name>
</gene>
<protein>
    <recommendedName>
        <fullName evidence="5">G-patch domain-containing protein</fullName>
    </recommendedName>
</protein>
<feature type="region of interest" description="Disordered" evidence="4">
    <location>
        <begin position="1"/>
        <end position="51"/>
    </location>
</feature>
<feature type="region of interest" description="Disordered" evidence="4">
    <location>
        <begin position="93"/>
        <end position="116"/>
    </location>
</feature>
<evidence type="ECO:0000313" key="7">
    <source>
        <dbReference type="Proteomes" id="UP000235388"/>
    </source>
</evidence>
<keyword evidence="3" id="KW-0539">Nucleus</keyword>
<dbReference type="InterPro" id="IPR045166">
    <property type="entry name" value="Spp2-like"/>
</dbReference>
<dbReference type="Pfam" id="PF12656">
    <property type="entry name" value="G-patch_2"/>
    <property type="match status" value="1"/>
</dbReference>
<comment type="similarity">
    <text evidence="2">Belongs to the SPP2 family.</text>
</comment>
<dbReference type="InterPro" id="IPR000467">
    <property type="entry name" value="G_patch_dom"/>
</dbReference>
<dbReference type="PROSITE" id="PS50174">
    <property type="entry name" value="G_PATCH"/>
    <property type="match status" value="1"/>
</dbReference>
<feature type="region of interest" description="Disordered" evidence="4">
    <location>
        <begin position="128"/>
        <end position="147"/>
    </location>
</feature>
<keyword evidence="7" id="KW-1185">Reference proteome</keyword>
<dbReference type="EMBL" id="PGCJ01000087">
    <property type="protein sequence ID" value="PLW51012.1"/>
    <property type="molecule type" value="Genomic_DNA"/>
</dbReference>
<evidence type="ECO:0000256" key="3">
    <source>
        <dbReference type="ARBA" id="ARBA00023242"/>
    </source>
</evidence>
<dbReference type="GO" id="GO:0005681">
    <property type="term" value="C:spliceosomal complex"/>
    <property type="evidence" value="ECO:0007669"/>
    <property type="project" value="TreeGrafter"/>
</dbReference>